<dbReference type="GO" id="GO:0007155">
    <property type="term" value="P:cell adhesion"/>
    <property type="evidence" value="ECO:0007669"/>
    <property type="project" value="InterPro"/>
</dbReference>
<comment type="caution">
    <text evidence="2">The sequence shown here is derived from an EMBL/GenBank/DDBJ whole genome shotgun (WGS) entry which is preliminary data.</text>
</comment>
<feature type="signal peptide" evidence="1">
    <location>
        <begin position="1"/>
        <end position="21"/>
    </location>
</feature>
<dbReference type="GO" id="GO:0009289">
    <property type="term" value="C:pilus"/>
    <property type="evidence" value="ECO:0007669"/>
    <property type="project" value="InterPro"/>
</dbReference>
<evidence type="ECO:0000313" key="3">
    <source>
        <dbReference type="Proteomes" id="UP001208888"/>
    </source>
</evidence>
<dbReference type="Proteomes" id="UP001208888">
    <property type="component" value="Unassembled WGS sequence"/>
</dbReference>
<gene>
    <name evidence="2" type="ORF">NB703_000329</name>
</gene>
<dbReference type="RefSeq" id="WP_221611167.1">
    <property type="nucleotide sequence ID" value="NZ_CP081342.1"/>
</dbReference>
<sequence length="301" mass="31178">MNKYRATLVAVLIAISGSANAATFQWPVATRATWTHEYASFAQVWVGWTAVTINDEAIHEKDTIADVLARHGMDAAGGVTTGATAVGPWQDGSTYASEPIGQRVSGKGTDNFLKYAKKVSAALSGTVQMAQILNYGTLTTPDVACLPNGITTLLKEGSVKGSVTEVLQGILSETWNPAGANCAALPPAASWCALETATANFDFGVLQAEEFAGARKSNNIAVRCTGSVAYKLSTGSSSDQIMLSNGGSGVITIDDGSLGRTLTGRAGTNSLSLAITLQRRDGVSLKSGGFSGNAVLYVTYP</sequence>
<dbReference type="Gene3D" id="2.60.40.1090">
    <property type="entry name" value="Fimbrial-type adhesion domain"/>
    <property type="match status" value="1"/>
</dbReference>
<proteinExistence type="predicted"/>
<reference evidence="2" key="1">
    <citation type="submission" date="2022-06" db="EMBL/GenBank/DDBJ databases">
        <title>Dynamics of rice microbiomes reveals core vertical transmitted seed endophytes.</title>
        <authorList>
            <person name="Liao K."/>
            <person name="Zhang X."/>
        </authorList>
    </citation>
    <scope>NUCLEOTIDE SEQUENCE</scope>
    <source>
        <strain evidence="2">JT1-17</strain>
    </source>
</reference>
<feature type="chain" id="PRO_5042551588" description="Fimbrial protein" evidence="1">
    <location>
        <begin position="22"/>
        <end position="301"/>
    </location>
</feature>
<keyword evidence="1" id="KW-0732">Signal</keyword>
<dbReference type="InterPro" id="IPR036937">
    <property type="entry name" value="Adhesion_dom_fimbrial_sf"/>
</dbReference>
<organism evidence="2 3">
    <name type="scientific">Pantoea ananas</name>
    <name type="common">Erwinia uredovora</name>
    <dbReference type="NCBI Taxonomy" id="553"/>
    <lineage>
        <taxon>Bacteria</taxon>
        <taxon>Pseudomonadati</taxon>
        <taxon>Pseudomonadota</taxon>
        <taxon>Gammaproteobacteria</taxon>
        <taxon>Enterobacterales</taxon>
        <taxon>Erwiniaceae</taxon>
        <taxon>Pantoea</taxon>
    </lineage>
</organism>
<name>A0AAJ1FPY8_PANAN</name>
<evidence type="ECO:0008006" key="4">
    <source>
        <dbReference type="Google" id="ProtNLM"/>
    </source>
</evidence>
<dbReference type="AlphaFoldDB" id="A0AAJ1FPY8"/>
<evidence type="ECO:0000256" key="1">
    <source>
        <dbReference type="SAM" id="SignalP"/>
    </source>
</evidence>
<accession>A0AAJ1FPY8</accession>
<evidence type="ECO:0000313" key="2">
    <source>
        <dbReference type="EMBL" id="MCW0342236.1"/>
    </source>
</evidence>
<protein>
    <recommendedName>
        <fullName evidence="4">Fimbrial protein</fullName>
    </recommendedName>
</protein>
<dbReference type="EMBL" id="JANFVX010000001">
    <property type="protein sequence ID" value="MCW0342236.1"/>
    <property type="molecule type" value="Genomic_DNA"/>
</dbReference>